<reference evidence="2 3" key="1">
    <citation type="journal article" date="2020" name="Microb. Ecol.">
        <title>Ecogenomics of the Marine Benthic Filamentous Cyanobacterium Adonisia.</title>
        <authorList>
            <person name="Walter J.M."/>
            <person name="Coutinho F.H."/>
            <person name="Leomil L."/>
            <person name="Hargreaves P.I."/>
            <person name="Campeao M.E."/>
            <person name="Vieira V.V."/>
            <person name="Silva B.S."/>
            <person name="Fistarol G.O."/>
            <person name="Salomon P.S."/>
            <person name="Sawabe T."/>
            <person name="Mino S."/>
            <person name="Hosokawa M."/>
            <person name="Miyashita H."/>
            <person name="Maruyama F."/>
            <person name="van Verk M.C."/>
            <person name="Dutilh B.E."/>
            <person name="Thompson C.C."/>
            <person name="Thompson F.L."/>
        </authorList>
    </citation>
    <scope>NUCLEOTIDE SEQUENCE [LARGE SCALE GENOMIC DNA]</scope>
    <source>
        <strain evidence="2 3">CCMR0081</strain>
    </source>
</reference>
<comment type="caution">
    <text evidence="2">The sequence shown here is derived from an EMBL/GenBank/DDBJ whole genome shotgun (WGS) entry which is preliminary data.</text>
</comment>
<gene>
    <name evidence="2" type="ORF">DXZ20_33620</name>
</gene>
<feature type="compositionally biased region" description="Polar residues" evidence="1">
    <location>
        <begin position="122"/>
        <end position="135"/>
    </location>
</feature>
<evidence type="ECO:0000313" key="3">
    <source>
        <dbReference type="Proteomes" id="UP000481033"/>
    </source>
</evidence>
<evidence type="ECO:0000313" key="2">
    <source>
        <dbReference type="EMBL" id="NEZ60495.1"/>
    </source>
</evidence>
<keyword evidence="3" id="KW-1185">Reference proteome</keyword>
<dbReference type="Proteomes" id="UP000481033">
    <property type="component" value="Unassembled WGS sequence"/>
</dbReference>
<dbReference type="AlphaFoldDB" id="A0A6M0RW69"/>
<feature type="region of interest" description="Disordered" evidence="1">
    <location>
        <begin position="122"/>
        <end position="149"/>
    </location>
</feature>
<sequence length="149" mass="17175">MIVSSSPPPGSEHPWPTGHIFQSPGAHLTYRVIGPCCRLFDREQLPWPCCRLQWRGKEPSWRRIGRRFIVDLATRRHPSYCVEIVGQGYRAQPIVVTLYMSLLSREMQNWWHTKRRYLESGTTDAGSLEKANSSKEMIPMQVRSAQPAP</sequence>
<evidence type="ECO:0000256" key="1">
    <source>
        <dbReference type="SAM" id="MobiDB-lite"/>
    </source>
</evidence>
<accession>A0A6M0RW69</accession>
<dbReference type="RefSeq" id="WP_163702996.1">
    <property type="nucleotide sequence ID" value="NZ_QXHD01000004.1"/>
</dbReference>
<dbReference type="EMBL" id="QXHD01000004">
    <property type="protein sequence ID" value="NEZ60495.1"/>
    <property type="molecule type" value="Genomic_DNA"/>
</dbReference>
<protein>
    <submittedName>
        <fullName evidence="2">Uncharacterized protein</fullName>
    </submittedName>
</protein>
<organism evidence="2 3">
    <name type="scientific">Adonisia turfae CCMR0081</name>
    <dbReference type="NCBI Taxonomy" id="2292702"/>
    <lineage>
        <taxon>Bacteria</taxon>
        <taxon>Bacillati</taxon>
        <taxon>Cyanobacteriota</taxon>
        <taxon>Adonisia</taxon>
        <taxon>Adonisia turfae</taxon>
    </lineage>
</organism>
<proteinExistence type="predicted"/>
<name>A0A6M0RW69_9CYAN</name>